<feature type="compositionally biased region" description="Gly residues" evidence="1">
    <location>
        <begin position="293"/>
        <end position="302"/>
    </location>
</feature>
<feature type="region of interest" description="Disordered" evidence="1">
    <location>
        <begin position="280"/>
        <end position="349"/>
    </location>
</feature>
<dbReference type="PROSITE" id="PS51257">
    <property type="entry name" value="PROKAR_LIPOPROTEIN"/>
    <property type="match status" value="1"/>
</dbReference>
<evidence type="ECO:0000256" key="1">
    <source>
        <dbReference type="SAM" id="MobiDB-lite"/>
    </source>
</evidence>
<feature type="compositionally biased region" description="Gly residues" evidence="1">
    <location>
        <begin position="140"/>
        <end position="169"/>
    </location>
</feature>
<dbReference type="Proteomes" id="UP001379533">
    <property type="component" value="Chromosome"/>
</dbReference>
<evidence type="ECO:0000313" key="3">
    <source>
        <dbReference type="Proteomes" id="UP001379533"/>
    </source>
</evidence>
<dbReference type="EMBL" id="CP089982">
    <property type="protein sequence ID" value="WXB00373.1"/>
    <property type="molecule type" value="Genomic_DNA"/>
</dbReference>
<gene>
    <name evidence="2" type="ORF">LZC95_18025</name>
</gene>
<organism evidence="2 3">
    <name type="scientific">Pendulispora brunnea</name>
    <dbReference type="NCBI Taxonomy" id="2905690"/>
    <lineage>
        <taxon>Bacteria</taxon>
        <taxon>Pseudomonadati</taxon>
        <taxon>Myxococcota</taxon>
        <taxon>Myxococcia</taxon>
        <taxon>Myxococcales</taxon>
        <taxon>Sorangiineae</taxon>
        <taxon>Pendulisporaceae</taxon>
        <taxon>Pendulispora</taxon>
    </lineage>
</organism>
<feature type="compositionally biased region" description="Gly residues" evidence="1">
    <location>
        <begin position="309"/>
        <end position="323"/>
    </location>
</feature>
<protein>
    <submittedName>
        <fullName evidence="2">Uncharacterized protein</fullName>
    </submittedName>
</protein>
<proteinExistence type="predicted"/>
<reference evidence="2 3" key="1">
    <citation type="submission" date="2021-12" db="EMBL/GenBank/DDBJ databases">
        <title>Discovery of the Pendulisporaceae a myxobacterial family with distinct sporulation behavior and unique specialized metabolism.</title>
        <authorList>
            <person name="Garcia R."/>
            <person name="Popoff A."/>
            <person name="Bader C.D."/>
            <person name="Loehr J."/>
            <person name="Walesch S."/>
            <person name="Walt C."/>
            <person name="Boldt J."/>
            <person name="Bunk B."/>
            <person name="Haeckl F.J.F.P.J."/>
            <person name="Gunesch A.P."/>
            <person name="Birkelbach J."/>
            <person name="Nuebel U."/>
            <person name="Pietschmann T."/>
            <person name="Bach T."/>
            <person name="Mueller R."/>
        </authorList>
    </citation>
    <scope>NUCLEOTIDE SEQUENCE [LARGE SCALE GENOMIC DNA]</scope>
    <source>
        <strain evidence="2 3">MSr12523</strain>
    </source>
</reference>
<accession>A0ABZ2KRM5</accession>
<dbReference type="RefSeq" id="WP_394849332.1">
    <property type="nucleotide sequence ID" value="NZ_CP089982.1"/>
</dbReference>
<sequence>MMLRLGLAYFGAGAVLLACSSQDGNPPRIDTSLTEGRANEAPAAWTPANLPADICDIPGSTDFNVAAGESASLDPSPTCDALISQPDGLPSICVRKFANVTIAGKLTSWGDATRVLAIVATNTFAIPSGGSVNAIASGGDPRGVGGPAQGDGAGSGGAGHIGAGASGGDSAGGTGGIAFGPTSGTPVVTGSTGGYGNSQWDGLGGYAGGAIQLVACHELALSGTVDAHGENGWNGRDGYTPHVNYPGGGGGGGSGGTIVLDAPSITAGCGAKLVAVGGSGGRGGHAPELNQVGGPGGAGGTGAQPPQPGGKGGSASGGGGGAIGRIVLHLPEGAPLPSIASDPPAAMEH</sequence>
<name>A0ABZ2KRM5_9BACT</name>
<keyword evidence="3" id="KW-1185">Reference proteome</keyword>
<evidence type="ECO:0000313" key="2">
    <source>
        <dbReference type="EMBL" id="WXB00373.1"/>
    </source>
</evidence>
<feature type="region of interest" description="Disordered" evidence="1">
    <location>
        <begin position="137"/>
        <end position="169"/>
    </location>
</feature>